<keyword evidence="3" id="KW-0963">Cytoplasm</keyword>
<dbReference type="SMART" id="SM00316">
    <property type="entry name" value="S1"/>
    <property type="match status" value="5"/>
</dbReference>
<dbReference type="OrthoDB" id="437922at2759"/>
<dbReference type="Pfam" id="PF01138">
    <property type="entry name" value="RNase_PH"/>
    <property type="match status" value="2"/>
</dbReference>
<dbReference type="EC" id="2.7.7.8" evidence="2"/>
<dbReference type="GeneID" id="17038144"/>
<evidence type="ECO:0000259" key="11">
    <source>
        <dbReference type="PROSITE" id="PS50126"/>
    </source>
</evidence>
<dbReference type="Pfam" id="PF00575">
    <property type="entry name" value="S1"/>
    <property type="match status" value="4"/>
</dbReference>
<accession>I0YP49</accession>
<dbReference type="AlphaFoldDB" id="I0YP49"/>
<evidence type="ECO:0000256" key="9">
    <source>
        <dbReference type="ARBA" id="ARBA00031451"/>
    </source>
</evidence>
<dbReference type="RefSeq" id="XP_005644712.1">
    <property type="nucleotide sequence ID" value="XM_005644655.1"/>
</dbReference>
<dbReference type="eggNOG" id="KOG1067">
    <property type="taxonomic scope" value="Eukaryota"/>
</dbReference>
<dbReference type="InterPro" id="IPR004087">
    <property type="entry name" value="KH_dom"/>
</dbReference>
<feature type="domain" description="S1 motif" evidence="11">
    <location>
        <begin position="804"/>
        <end position="872"/>
    </location>
</feature>
<dbReference type="SUPFAM" id="SSF50249">
    <property type="entry name" value="Nucleic acid-binding proteins"/>
    <property type="match status" value="5"/>
</dbReference>
<evidence type="ECO:0000256" key="5">
    <source>
        <dbReference type="ARBA" id="ARBA00022679"/>
    </source>
</evidence>
<dbReference type="PANTHER" id="PTHR11252">
    <property type="entry name" value="POLYRIBONUCLEOTIDE NUCLEOTIDYLTRANSFERASE"/>
    <property type="match status" value="1"/>
</dbReference>
<dbReference type="SUPFAM" id="SSF55666">
    <property type="entry name" value="Ribonuclease PH domain 2-like"/>
    <property type="match status" value="2"/>
</dbReference>
<dbReference type="Proteomes" id="UP000007264">
    <property type="component" value="Unassembled WGS sequence"/>
</dbReference>
<dbReference type="Gene3D" id="3.30.1370.10">
    <property type="entry name" value="K Homology domain, type 1"/>
    <property type="match status" value="1"/>
</dbReference>
<dbReference type="GO" id="GO:0000175">
    <property type="term" value="F:3'-5'-RNA exonuclease activity"/>
    <property type="evidence" value="ECO:0007669"/>
    <property type="project" value="TreeGrafter"/>
</dbReference>
<dbReference type="FunFam" id="3.30.230.70:FF:000001">
    <property type="entry name" value="Polyribonucleotide nucleotidyltransferase"/>
    <property type="match status" value="1"/>
</dbReference>
<reference evidence="12 13" key="1">
    <citation type="journal article" date="2012" name="Genome Biol.">
        <title>The genome of the polar eukaryotic microalga coccomyxa subellipsoidea reveals traits of cold adaptation.</title>
        <authorList>
            <person name="Blanc G."/>
            <person name="Agarkova I."/>
            <person name="Grimwood J."/>
            <person name="Kuo A."/>
            <person name="Brueggeman A."/>
            <person name="Dunigan D."/>
            <person name="Gurnon J."/>
            <person name="Ladunga I."/>
            <person name="Lindquist E."/>
            <person name="Lucas S."/>
            <person name="Pangilinan J."/>
            <person name="Proschold T."/>
            <person name="Salamov A."/>
            <person name="Schmutz J."/>
            <person name="Weeks D."/>
            <person name="Yamada T."/>
            <person name="Claverie J.M."/>
            <person name="Grigoriev I."/>
            <person name="Van Etten J."/>
            <person name="Lomsadze A."/>
            <person name="Borodovsky M."/>
        </authorList>
    </citation>
    <scope>NUCLEOTIDE SEQUENCE [LARGE SCALE GENOMIC DNA]</scope>
    <source>
        <strain evidence="12 13">C-169</strain>
    </source>
</reference>
<dbReference type="GO" id="GO:0000965">
    <property type="term" value="P:mitochondrial RNA 3'-end processing"/>
    <property type="evidence" value="ECO:0007669"/>
    <property type="project" value="TreeGrafter"/>
</dbReference>
<comment type="similarity">
    <text evidence="1">Belongs to the polyribonucleotide nucleotidyltransferase family.</text>
</comment>
<organism evidence="12 13">
    <name type="scientific">Coccomyxa subellipsoidea (strain C-169)</name>
    <name type="common">Green microalga</name>
    <dbReference type="NCBI Taxonomy" id="574566"/>
    <lineage>
        <taxon>Eukaryota</taxon>
        <taxon>Viridiplantae</taxon>
        <taxon>Chlorophyta</taxon>
        <taxon>core chlorophytes</taxon>
        <taxon>Trebouxiophyceae</taxon>
        <taxon>Trebouxiophyceae incertae sedis</taxon>
        <taxon>Coccomyxaceae</taxon>
        <taxon>Coccomyxa</taxon>
        <taxon>Coccomyxa subellipsoidea</taxon>
    </lineage>
</organism>
<dbReference type="InterPro" id="IPR020568">
    <property type="entry name" value="Ribosomal_Su5_D2-typ_SF"/>
</dbReference>
<dbReference type="Pfam" id="PF00013">
    <property type="entry name" value="KH_1"/>
    <property type="match status" value="1"/>
</dbReference>
<evidence type="ECO:0000313" key="12">
    <source>
        <dbReference type="EMBL" id="EIE20168.1"/>
    </source>
</evidence>
<keyword evidence="13" id="KW-1185">Reference proteome</keyword>
<dbReference type="GO" id="GO:0000958">
    <property type="term" value="P:mitochondrial mRNA catabolic process"/>
    <property type="evidence" value="ECO:0007669"/>
    <property type="project" value="TreeGrafter"/>
</dbReference>
<keyword evidence="7" id="KW-0548">Nucleotidyltransferase</keyword>
<dbReference type="CDD" id="cd00164">
    <property type="entry name" value="S1_like"/>
    <property type="match status" value="1"/>
</dbReference>
<dbReference type="SUPFAM" id="SSF46915">
    <property type="entry name" value="Polynucleotide phosphorylase/guanosine pentaphosphate synthase (PNPase/GPSI), domain 3"/>
    <property type="match status" value="1"/>
</dbReference>
<feature type="domain" description="S1 motif" evidence="11">
    <location>
        <begin position="624"/>
        <end position="692"/>
    </location>
</feature>
<dbReference type="InterPro" id="IPR012340">
    <property type="entry name" value="NA-bd_OB-fold"/>
</dbReference>
<dbReference type="GO" id="GO:0008033">
    <property type="term" value="P:tRNA processing"/>
    <property type="evidence" value="ECO:0007669"/>
    <property type="project" value="UniProtKB-KW"/>
</dbReference>
<dbReference type="GO" id="GO:0005739">
    <property type="term" value="C:mitochondrion"/>
    <property type="evidence" value="ECO:0007669"/>
    <property type="project" value="TreeGrafter"/>
</dbReference>
<evidence type="ECO:0000256" key="2">
    <source>
        <dbReference type="ARBA" id="ARBA00012416"/>
    </source>
</evidence>
<dbReference type="InterPro" id="IPR036612">
    <property type="entry name" value="KH_dom_type_1_sf"/>
</dbReference>
<feature type="domain" description="S1 motif" evidence="11">
    <location>
        <begin position="987"/>
        <end position="1055"/>
    </location>
</feature>
<dbReference type="InterPro" id="IPR004088">
    <property type="entry name" value="KH_dom_type_1"/>
</dbReference>
<dbReference type="CDD" id="cd02393">
    <property type="entry name" value="KH-I_PNPase"/>
    <property type="match status" value="1"/>
</dbReference>
<evidence type="ECO:0000313" key="13">
    <source>
        <dbReference type="Proteomes" id="UP000007264"/>
    </source>
</evidence>
<evidence type="ECO:0000256" key="6">
    <source>
        <dbReference type="ARBA" id="ARBA00022694"/>
    </source>
</evidence>
<protein>
    <recommendedName>
        <fullName evidence="2">polyribonucleotide nucleotidyltransferase</fullName>
        <ecNumber evidence="2">2.7.7.8</ecNumber>
    </recommendedName>
    <alternativeName>
        <fullName evidence="9">Polynucleotide phosphorylase 1</fullName>
    </alternativeName>
</protein>
<comment type="caution">
    <text evidence="12">The sequence shown here is derived from an EMBL/GenBank/DDBJ whole genome shotgun (WGS) entry which is preliminary data.</text>
</comment>
<dbReference type="GO" id="GO:0005829">
    <property type="term" value="C:cytosol"/>
    <property type="evidence" value="ECO:0007669"/>
    <property type="project" value="TreeGrafter"/>
</dbReference>
<dbReference type="FunFam" id="3.30.1370.10:FF:000001">
    <property type="entry name" value="Polyribonucleotide nucleotidyltransferase"/>
    <property type="match status" value="1"/>
</dbReference>
<dbReference type="InterPro" id="IPR015848">
    <property type="entry name" value="PNPase_PH_RNA-bd_bac/org-type"/>
</dbReference>
<dbReference type="SUPFAM" id="SSF54791">
    <property type="entry name" value="Eukaryotic type KH-domain (KH-domain type I)"/>
    <property type="match status" value="1"/>
</dbReference>
<dbReference type="InterPro" id="IPR015847">
    <property type="entry name" value="ExoRNase_PH_dom2"/>
</dbReference>
<dbReference type="PANTHER" id="PTHR11252:SF0">
    <property type="entry name" value="POLYRIBONUCLEOTIDE NUCLEOTIDYLTRANSFERASE 1, MITOCHONDRIAL"/>
    <property type="match status" value="1"/>
</dbReference>
<dbReference type="SUPFAM" id="SSF54211">
    <property type="entry name" value="Ribosomal protein S5 domain 2-like"/>
    <property type="match status" value="2"/>
</dbReference>
<dbReference type="PROSITE" id="PS50084">
    <property type="entry name" value="KH_TYPE_1"/>
    <property type="match status" value="1"/>
</dbReference>
<keyword evidence="4" id="KW-0698">rRNA processing</keyword>
<dbReference type="STRING" id="574566.I0YP49"/>
<dbReference type="GO" id="GO:0009570">
    <property type="term" value="C:chloroplast stroma"/>
    <property type="evidence" value="ECO:0007669"/>
    <property type="project" value="TreeGrafter"/>
</dbReference>
<sequence length="1063" mass="114395">MLTCGKTVLYATACCGDHTVGDGSFTPLQVNYAERFSAAGRTSGGWLKRDGRPKDGEVLTARLVDRPLRPMFAPGWANDTQVLIWVLSYDGINTPEPLAITAAAAALAISDIPLQKAVAGVRVGLLEGRGFVVNPSEQELQESSLDLMLAGTADALLMIEGYCDFLSEDQMLEAVRVGTEAVAEQCRAIEGWRKQVGRPKRQDMAHGTEGLEARIEALCRDDVEAAYRRSGGKHERSSAVMAIQERVKSQLAEADSLQSLGSLSEDESDVEEMSVGTSGAAPVANLSQFGRAFKHVEARVMRRMALGEDCRADGRRCDEVRPITSRAGLLPSTHGSSLFTRGETQTIAVVTLGSEQDAQQVDEMALEGQFSRKFFLQYYFPPSCVGETGRVGAPGRREIGHGQLAERALTPIIPDAVDFPYTVRVESTVTESNGSSSMASVCGGYLALLDAGVPVTRPVAGVAMGLILEPSGQFQILTDILGSEDAMGDMDFKVAGDADHITAFQMDIKVEGITIEVLTAALAAARAARRHILGEMDRCAPAPRRSLAPNAPRIRRFNVNPDKLGQLIGPGGRYIRALIEESGADDIKVVDNIKGTVEVMASSDDIATKALQMAERLLEEPEVGRTYNGAKVDSVEKFGLFVEILPGKTGLLHNSELDVDRSITAENWVVGDSIDVKLLEVLENGKLKLSRKALQIEGGAEDIPMEQPEPGKIYRNCQVTSCAAFGVFVEILPGLQGLVHVSELEIGRAEADEWSPGDTMDVKLLEVMAGNKLKLSRKSVLLEEGVASRTASSAASSASSSELGRIYKDARVTKVMATGLVVEAAPGVEGTVHQTDLDVTQYPDLRCWHAGDVMDAKVVEVSEDGKLRLSRKAVLLDQLGIVVDDRASTSASTPPEEPEIGKIYRDACVEGVSAFGLFVEILPGVRGLCHISELELGRTASMDAWEEGDRIDVKLIDTLKDGKLKLSRKEVLLEDGSAQRSNEPAVGEIVRGAVVRSVVDFGVFVKVAPGVKGLVHRSQLDLDDFEEVSDRYQSGDRIDVKVLQPFDDRLTLSQVAALEAAAV</sequence>
<dbReference type="Pfam" id="PF03725">
    <property type="entry name" value="RNase_PH_C"/>
    <property type="match status" value="1"/>
</dbReference>
<dbReference type="Gene3D" id="2.40.50.140">
    <property type="entry name" value="Nucleic acid-binding proteins"/>
    <property type="match status" value="5"/>
</dbReference>
<keyword evidence="8 10" id="KW-0694">RNA-binding</keyword>
<evidence type="ECO:0000256" key="1">
    <source>
        <dbReference type="ARBA" id="ARBA00007404"/>
    </source>
</evidence>
<dbReference type="SMART" id="SM00322">
    <property type="entry name" value="KH"/>
    <property type="match status" value="1"/>
</dbReference>
<gene>
    <name evidence="12" type="ORF">COCSUDRAFT_48633</name>
</gene>
<evidence type="ECO:0000256" key="8">
    <source>
        <dbReference type="ARBA" id="ARBA00022884"/>
    </source>
</evidence>
<evidence type="ECO:0000256" key="10">
    <source>
        <dbReference type="PROSITE-ProRule" id="PRU00117"/>
    </source>
</evidence>
<dbReference type="HAMAP" id="MF_01595">
    <property type="entry name" value="PNPase"/>
    <property type="match status" value="1"/>
</dbReference>
<keyword evidence="5" id="KW-0808">Transferase</keyword>
<dbReference type="CDD" id="cd11364">
    <property type="entry name" value="RNase_PH_PNPase_2"/>
    <property type="match status" value="1"/>
</dbReference>
<dbReference type="InterPro" id="IPR012162">
    <property type="entry name" value="PNPase"/>
</dbReference>
<dbReference type="PROSITE" id="PS50126">
    <property type="entry name" value="S1"/>
    <property type="match status" value="5"/>
</dbReference>
<dbReference type="NCBIfam" id="TIGR03591">
    <property type="entry name" value="polynuc_phos"/>
    <property type="match status" value="1"/>
</dbReference>
<keyword evidence="6" id="KW-0819">tRNA processing</keyword>
<evidence type="ECO:0000256" key="7">
    <source>
        <dbReference type="ARBA" id="ARBA00022695"/>
    </source>
</evidence>
<dbReference type="GO" id="GO:0004654">
    <property type="term" value="F:polyribonucleotide nucleotidyltransferase activity"/>
    <property type="evidence" value="ECO:0007669"/>
    <property type="project" value="UniProtKB-EC"/>
</dbReference>
<feature type="domain" description="S1 motif" evidence="11">
    <location>
        <begin position="901"/>
        <end position="969"/>
    </location>
</feature>
<evidence type="ECO:0000256" key="4">
    <source>
        <dbReference type="ARBA" id="ARBA00022552"/>
    </source>
</evidence>
<dbReference type="Gene3D" id="3.30.230.70">
    <property type="entry name" value="GHMP Kinase, N-terminal domain"/>
    <property type="match status" value="2"/>
</dbReference>
<proteinExistence type="inferred from homology"/>
<feature type="domain" description="S1 motif" evidence="11">
    <location>
        <begin position="711"/>
        <end position="778"/>
    </location>
</feature>
<evidence type="ECO:0000256" key="3">
    <source>
        <dbReference type="ARBA" id="ARBA00022490"/>
    </source>
</evidence>
<dbReference type="InterPro" id="IPR003029">
    <property type="entry name" value="S1_domain"/>
</dbReference>
<dbReference type="InterPro" id="IPR027408">
    <property type="entry name" value="PNPase/RNase_PH_dom_sf"/>
</dbReference>
<dbReference type="InterPro" id="IPR001247">
    <property type="entry name" value="ExoRNase_PH_dom1"/>
</dbReference>
<dbReference type="InterPro" id="IPR036456">
    <property type="entry name" value="PNPase_PH_RNA-bd_sf"/>
</dbReference>
<dbReference type="EMBL" id="AGSI01000016">
    <property type="protein sequence ID" value="EIE20168.1"/>
    <property type="molecule type" value="Genomic_DNA"/>
</dbReference>
<dbReference type="InterPro" id="IPR036345">
    <property type="entry name" value="ExoRNase_PH_dom2_sf"/>
</dbReference>
<dbReference type="Pfam" id="PF03726">
    <property type="entry name" value="PNPase"/>
    <property type="match status" value="1"/>
</dbReference>
<dbReference type="KEGG" id="csl:COCSUDRAFT_48633"/>
<dbReference type="GO" id="GO:0006364">
    <property type="term" value="P:rRNA processing"/>
    <property type="evidence" value="ECO:0007669"/>
    <property type="project" value="UniProtKB-KW"/>
</dbReference>
<dbReference type="NCBIfam" id="NF008805">
    <property type="entry name" value="PRK11824.1"/>
    <property type="match status" value="1"/>
</dbReference>
<dbReference type="GO" id="GO:0003723">
    <property type="term" value="F:RNA binding"/>
    <property type="evidence" value="ECO:0007669"/>
    <property type="project" value="UniProtKB-UniRule"/>
</dbReference>
<name>I0YP49_COCSC</name>